<evidence type="ECO:0000313" key="3">
    <source>
        <dbReference type="EMBL" id="PSK92675.1"/>
    </source>
</evidence>
<dbReference type="InterPro" id="IPR017599">
    <property type="entry name" value="DNA_S_DndD"/>
</dbReference>
<evidence type="ECO:0000256" key="1">
    <source>
        <dbReference type="SAM" id="Coils"/>
    </source>
</evidence>
<evidence type="ECO:0000313" key="4">
    <source>
        <dbReference type="Proteomes" id="UP000240572"/>
    </source>
</evidence>
<evidence type="ECO:0000259" key="2">
    <source>
        <dbReference type="Pfam" id="PF13476"/>
    </source>
</evidence>
<dbReference type="PANTHER" id="PTHR32114">
    <property type="entry name" value="ABC TRANSPORTER ABCH.3"/>
    <property type="match status" value="1"/>
</dbReference>
<dbReference type="Gene3D" id="3.40.50.300">
    <property type="entry name" value="P-loop containing nucleotide triphosphate hydrolases"/>
    <property type="match status" value="1"/>
</dbReference>
<dbReference type="SUPFAM" id="SSF52540">
    <property type="entry name" value="P-loop containing nucleoside triphosphate hydrolases"/>
    <property type="match status" value="1"/>
</dbReference>
<dbReference type="GO" id="GO:0006302">
    <property type="term" value="P:double-strand break repair"/>
    <property type="evidence" value="ECO:0007669"/>
    <property type="project" value="InterPro"/>
</dbReference>
<feature type="domain" description="Rad50/SbcC-type AAA" evidence="2">
    <location>
        <begin position="6"/>
        <end position="245"/>
    </location>
</feature>
<dbReference type="InterPro" id="IPR038729">
    <property type="entry name" value="Rad50/SbcC_AAA"/>
</dbReference>
<dbReference type="Pfam" id="PF13476">
    <property type="entry name" value="AAA_23"/>
    <property type="match status" value="1"/>
</dbReference>
<dbReference type="GO" id="GO:0016887">
    <property type="term" value="F:ATP hydrolysis activity"/>
    <property type="evidence" value="ECO:0007669"/>
    <property type="project" value="InterPro"/>
</dbReference>
<proteinExistence type="predicted"/>
<accession>A0A2P8D618</accession>
<dbReference type="RefSeq" id="WP_106522855.1">
    <property type="nucleotide sequence ID" value="NZ_PYGD01000003.1"/>
</dbReference>
<keyword evidence="1" id="KW-0175">Coiled coil</keyword>
<name>A0A2P8D618_9BACT</name>
<feature type="coiled-coil region" evidence="1">
    <location>
        <begin position="249"/>
        <end position="306"/>
    </location>
</feature>
<dbReference type="NCBIfam" id="TIGR03185">
    <property type="entry name" value="DNA_S_dndD"/>
    <property type="match status" value="1"/>
</dbReference>
<comment type="caution">
    <text evidence="3">The sequence shown here is derived from an EMBL/GenBank/DDBJ whole genome shotgun (WGS) entry which is preliminary data.</text>
</comment>
<dbReference type="Proteomes" id="UP000240572">
    <property type="component" value="Unassembled WGS sequence"/>
</dbReference>
<dbReference type="OrthoDB" id="9795626at2"/>
<feature type="coiled-coil region" evidence="1">
    <location>
        <begin position="454"/>
        <end position="509"/>
    </location>
</feature>
<protein>
    <submittedName>
        <fullName evidence="3">DNA sulfur modification protein DndD</fullName>
    </submittedName>
</protein>
<reference evidence="3 4" key="1">
    <citation type="submission" date="2018-03" db="EMBL/GenBank/DDBJ databases">
        <title>Genomic Encyclopedia of Type Strains, Phase III (KMG-III): the genomes of soil and plant-associated and newly described type strains.</title>
        <authorList>
            <person name="Whitman W."/>
        </authorList>
    </citation>
    <scope>NUCLEOTIDE SEQUENCE [LARGE SCALE GENOMIC DNA]</scope>
    <source>
        <strain evidence="3 4">CGMCC 1.12700</strain>
    </source>
</reference>
<organism evidence="3 4">
    <name type="scientific">Taibaiella chishuiensis</name>
    <dbReference type="NCBI Taxonomy" id="1434707"/>
    <lineage>
        <taxon>Bacteria</taxon>
        <taxon>Pseudomonadati</taxon>
        <taxon>Bacteroidota</taxon>
        <taxon>Chitinophagia</taxon>
        <taxon>Chitinophagales</taxon>
        <taxon>Chitinophagaceae</taxon>
        <taxon>Taibaiella</taxon>
    </lineage>
</organism>
<dbReference type="EMBL" id="PYGD01000003">
    <property type="protein sequence ID" value="PSK92675.1"/>
    <property type="molecule type" value="Genomic_DNA"/>
</dbReference>
<keyword evidence="4" id="KW-1185">Reference proteome</keyword>
<sequence>MFIKEIELNNFRIYKGINKINLLPEKDKNIVVVSGKNGFGKTTFLMSLVWCLYGRQMEKVDELYQKEIADKGGYGKYIGNSLNRLAKAEGENSFSVSVVFKDVKIPEITCKEIKITRSYDIVTSGNDKVEVLIDGFPNELIQDLTTDGKQDGEEIFIRDFILPIEIAKFFFFDAEKIVSLAEINSPEQRRLLSKAYTEVLGIKKYEDLKDHLESIQDEYRKKSAKPQERAELNHIIADIEDRIIDIDHIEVLTQQLNQEKIEKQSRSNEIQMKLIQEGNMITLEQLNELKNEENNLSERMISLQNDLRELFDLIPFGLAGELLAETSLQIENEKSSKEGQYRQEDIEGKIEKILDDLESEKLKYGSVIPNKVQSFYQENIKLLIKKYFFSDVLDASPTLEVLHDFSASEANEFNSVINNLRHSFKDTYRRINDEYLRNKSGIDSVRRKIRAAEKDAEDEYISSLRNEKEQLDKRVFLIDKDIYDFGEKTGGLKNEIKSLRQRQEELRKKIDDSRLYSEKDKKAQELIFKLKEFIKEFKITTKKKLEDNILQELKVLMHKKGFIKRVSVDINQTGDDVDINLFNLRKEKIDKGSLSMGERQMYASALLKALVEESEIEFPVFIDSPMQKFDKDHAENVIKEFYPKVSKQVVLFPLIHKELTATEFNLLKPKVSKAYIIQNISTEASNFVEVSPEQLINTYDNLYAD</sequence>
<dbReference type="InterPro" id="IPR027417">
    <property type="entry name" value="P-loop_NTPase"/>
</dbReference>
<gene>
    <name evidence="3" type="ORF">B0I18_103252</name>
</gene>
<dbReference type="PANTHER" id="PTHR32114:SF2">
    <property type="entry name" value="ABC TRANSPORTER ABCH.3"/>
    <property type="match status" value="1"/>
</dbReference>
<dbReference type="AlphaFoldDB" id="A0A2P8D618"/>